<proteinExistence type="predicted"/>
<comment type="caution">
    <text evidence="1">The sequence shown here is derived from an EMBL/GenBank/DDBJ whole genome shotgun (WGS) entry which is preliminary data.</text>
</comment>
<organism evidence="1 2">
    <name type="scientific">Rhizobium leguminosarum</name>
    <dbReference type="NCBI Taxonomy" id="384"/>
    <lineage>
        <taxon>Bacteria</taxon>
        <taxon>Pseudomonadati</taxon>
        <taxon>Pseudomonadota</taxon>
        <taxon>Alphaproteobacteria</taxon>
        <taxon>Hyphomicrobiales</taxon>
        <taxon>Rhizobiaceae</taxon>
        <taxon>Rhizobium/Agrobacterium group</taxon>
        <taxon>Rhizobium</taxon>
    </lineage>
</organism>
<gene>
    <name evidence="1" type="ORF">GUK36_18730</name>
</gene>
<evidence type="ECO:0000313" key="2">
    <source>
        <dbReference type="Proteomes" id="UP000471409"/>
    </source>
</evidence>
<dbReference type="Proteomes" id="UP000471409">
    <property type="component" value="Unassembled WGS sequence"/>
</dbReference>
<name>A0A6P0DET3_RHILE</name>
<protein>
    <submittedName>
        <fullName evidence="1">Uncharacterized protein</fullName>
    </submittedName>
</protein>
<evidence type="ECO:0000313" key="1">
    <source>
        <dbReference type="EMBL" id="NEK51468.1"/>
    </source>
</evidence>
<reference evidence="1 2" key="1">
    <citation type="submission" date="2020-01" db="EMBL/GenBank/DDBJ databases">
        <title>Rhizobium genotypes associated with high levels of biological nitrogen fixation by grain legumes in a temperate-maritime cropping system.</title>
        <authorList>
            <person name="Maluk M."/>
            <person name="Francesc Ferrando Molina F."/>
            <person name="Lopez Del Egido L."/>
            <person name="Lafos M."/>
            <person name="Langarica-Fuentes A."/>
            <person name="Gebre Yohannes G."/>
            <person name="Young M.W."/>
            <person name="Martin P."/>
            <person name="Gantlett R."/>
            <person name="Kenicer G."/>
            <person name="Hawes C."/>
            <person name="Begg G.S."/>
            <person name="Quilliam R.S."/>
            <person name="Squire G.R."/>
            <person name="Poole P.S."/>
            <person name="Young P.W."/>
            <person name="Iannetta P.M."/>
            <person name="James E.K."/>
        </authorList>
    </citation>
    <scope>NUCLEOTIDE SEQUENCE [LARGE SCALE GENOMIC DNA]</scope>
    <source>
        <strain evidence="1 2">JHI944</strain>
    </source>
</reference>
<dbReference type="EMBL" id="WXXP01000008">
    <property type="protein sequence ID" value="NEK51468.1"/>
    <property type="molecule type" value="Genomic_DNA"/>
</dbReference>
<dbReference type="AlphaFoldDB" id="A0A6P0DET3"/>
<sequence>MRCQDAIDAAFRDLLERATAAGRSEREVFVAVIDLADNHMLSMSANEEMNALIELLKRMT</sequence>
<dbReference type="RefSeq" id="WP_018246387.1">
    <property type="nucleotide sequence ID" value="NZ_CP121637.1"/>
</dbReference>
<dbReference type="GeneID" id="61428164"/>
<accession>A0A6P0DET3</accession>